<evidence type="ECO:0000256" key="4">
    <source>
        <dbReference type="ARBA" id="ARBA00022485"/>
    </source>
</evidence>
<dbReference type="InterPro" id="IPR051278">
    <property type="entry name" value="HdrB/HdrD_reductase"/>
</dbReference>
<evidence type="ECO:0000259" key="10">
    <source>
        <dbReference type="Pfam" id="PF02754"/>
    </source>
</evidence>
<keyword evidence="8" id="KW-0408">Iron</keyword>
<dbReference type="EMBL" id="CP058215">
    <property type="protein sequence ID" value="QLC49101.1"/>
    <property type="molecule type" value="Genomic_DNA"/>
</dbReference>
<organism evidence="11 12">
    <name type="scientific">Methanolobus zinderi</name>
    <dbReference type="NCBI Taxonomy" id="536044"/>
    <lineage>
        <taxon>Archaea</taxon>
        <taxon>Methanobacteriati</taxon>
        <taxon>Methanobacteriota</taxon>
        <taxon>Stenosarchaea group</taxon>
        <taxon>Methanomicrobia</taxon>
        <taxon>Methanosarcinales</taxon>
        <taxon>Methanosarcinaceae</taxon>
        <taxon>Methanolobus</taxon>
    </lineage>
</organism>
<evidence type="ECO:0000256" key="6">
    <source>
        <dbReference type="ARBA" id="ARBA00022994"/>
    </source>
</evidence>
<dbReference type="KEGG" id="mzi:HWN40_01880"/>
<comment type="pathway">
    <text evidence="2">Cofactor metabolism; coenzyme M-coenzyme B heterodisulfide reduction; coenzyme B and coenzyme M from coenzyme M-coenzyme B heterodisulfide: step 1/1.</text>
</comment>
<proteinExistence type="inferred from homology"/>
<evidence type="ECO:0000313" key="11">
    <source>
        <dbReference type="EMBL" id="QLC49101.1"/>
    </source>
</evidence>
<dbReference type="GO" id="GO:0046872">
    <property type="term" value="F:metal ion binding"/>
    <property type="evidence" value="ECO:0007669"/>
    <property type="project" value="UniProtKB-KW"/>
</dbReference>
<dbReference type="GO" id="GO:0051539">
    <property type="term" value="F:4 iron, 4 sulfur cluster binding"/>
    <property type="evidence" value="ECO:0007669"/>
    <property type="project" value="UniProtKB-KW"/>
</dbReference>
<keyword evidence="7 11" id="KW-0560">Oxidoreductase</keyword>
<evidence type="ECO:0000256" key="3">
    <source>
        <dbReference type="ARBA" id="ARBA00010431"/>
    </source>
</evidence>
<keyword evidence="5" id="KW-0479">Metal-binding</keyword>
<feature type="domain" description="Cysteine-rich" evidence="10">
    <location>
        <begin position="5"/>
        <end position="86"/>
    </location>
</feature>
<dbReference type="PANTHER" id="PTHR42947:SF1">
    <property type="entry name" value="COB--COM HETERODISULFIDE REDUCTASE SUBUNIT B 1"/>
    <property type="match status" value="1"/>
</dbReference>
<dbReference type="InterPro" id="IPR017678">
    <property type="entry name" value="CoB/CoM_hetero-S_Rdtase_bsu"/>
</dbReference>
<dbReference type="Gene3D" id="1.20.1050.140">
    <property type="match status" value="1"/>
</dbReference>
<keyword evidence="6" id="KW-0484">Methanogenesis</keyword>
<dbReference type="UniPathway" id="UPA00647">
    <property type="reaction ID" value="UER00700"/>
</dbReference>
<dbReference type="Pfam" id="PF02754">
    <property type="entry name" value="CCG"/>
    <property type="match status" value="2"/>
</dbReference>
<accession>A0A7D5I3P3</accession>
<reference evidence="11 12" key="1">
    <citation type="submission" date="2020-06" db="EMBL/GenBank/DDBJ databases">
        <title>Methanolobus halotolerans sp. nov., isolated from a saline lake Tus in Siberia.</title>
        <authorList>
            <person name="Shen Y."/>
            <person name="Chen S.-C."/>
            <person name="Lai M.-C."/>
            <person name="Huang H.-H."/>
            <person name="Chiu H.-H."/>
            <person name="Tang S.-L."/>
            <person name="Rogozin D.Y."/>
            <person name="Degermendzhy A.G."/>
        </authorList>
    </citation>
    <scope>NUCLEOTIDE SEQUENCE [LARGE SCALE GENOMIC DNA]</scope>
    <source>
        <strain evidence="11 12">DSM 21339</strain>
    </source>
</reference>
<evidence type="ECO:0000256" key="8">
    <source>
        <dbReference type="ARBA" id="ARBA00023004"/>
    </source>
</evidence>
<protein>
    <submittedName>
        <fullName evidence="11">CoB--CoM heterodisulfide reductase subunit B</fullName>
        <ecNumber evidence="11">1.8.98.1</ecNumber>
    </submittedName>
</protein>
<keyword evidence="9" id="KW-0411">Iron-sulfur</keyword>
<dbReference type="RefSeq" id="WP_176964164.1">
    <property type="nucleotide sequence ID" value="NZ_CP058215.1"/>
</dbReference>
<sequence>MKGLTIFLGCLIPNRYPGIEMATRLCLAKLDIDFVDLEGASCCPAPGVFRSFDEPTWLAVAARNIVLSETLQRDILTICNGCFASLADANQILKSEPQLREKTNEHLAKLGKEFKGNVEVRHIIEYLYKDVGIDNIRSHLDKTLDLRVAVHYGCHLLKPSRSRGLGAFERPEFFDELIECLGATSVDYPDKMECCGAGGGVRSALKDDSLKMADHKLSRIKEANIDCIVNACPFCHMQLDAGQEEIRQKTGTDYNIPVLHYTQLLGLAMGFPAEMLGIDRNVTINKDFIEKIERILLSEEME</sequence>
<keyword evidence="12" id="KW-1185">Reference proteome</keyword>
<evidence type="ECO:0000256" key="7">
    <source>
        <dbReference type="ARBA" id="ARBA00023002"/>
    </source>
</evidence>
<dbReference type="PANTHER" id="PTHR42947">
    <property type="entry name" value="COB--COM HETERODISULFIDE REDUCTASE SUBUNIT B 1"/>
    <property type="match status" value="1"/>
</dbReference>
<evidence type="ECO:0000256" key="1">
    <source>
        <dbReference type="ARBA" id="ARBA00001966"/>
    </source>
</evidence>
<dbReference type="GeneID" id="55820385"/>
<evidence type="ECO:0000256" key="9">
    <source>
        <dbReference type="ARBA" id="ARBA00023014"/>
    </source>
</evidence>
<dbReference type="GO" id="GO:0051912">
    <property type="term" value="F:CoB--CoM heterodisulfide reductase activity"/>
    <property type="evidence" value="ECO:0007669"/>
    <property type="project" value="UniProtKB-EC"/>
</dbReference>
<evidence type="ECO:0000256" key="5">
    <source>
        <dbReference type="ARBA" id="ARBA00022723"/>
    </source>
</evidence>
<dbReference type="GO" id="GO:0015948">
    <property type="term" value="P:methanogenesis"/>
    <property type="evidence" value="ECO:0007669"/>
    <property type="project" value="UniProtKB-KW"/>
</dbReference>
<dbReference type="InterPro" id="IPR004017">
    <property type="entry name" value="Cys_rich_dom"/>
</dbReference>
<dbReference type="Gene3D" id="3.40.50.11810">
    <property type="match status" value="1"/>
</dbReference>
<dbReference type="AlphaFoldDB" id="A0A7D5I3P3"/>
<comment type="similarity">
    <text evidence="3">Belongs to the HdrB family.</text>
</comment>
<dbReference type="Proteomes" id="UP000509594">
    <property type="component" value="Chromosome"/>
</dbReference>
<comment type="cofactor">
    <cofactor evidence="1">
        <name>[4Fe-4S] cluster</name>
        <dbReference type="ChEBI" id="CHEBI:49883"/>
    </cofactor>
</comment>
<dbReference type="NCBIfam" id="TIGR03288">
    <property type="entry name" value="CoB_CoM_SS_B"/>
    <property type="match status" value="1"/>
</dbReference>
<dbReference type="OrthoDB" id="144689at2157"/>
<name>A0A7D5I3P3_9EURY</name>
<keyword evidence="4" id="KW-0004">4Fe-4S</keyword>
<evidence type="ECO:0000256" key="2">
    <source>
        <dbReference type="ARBA" id="ARBA00004808"/>
    </source>
</evidence>
<dbReference type="EC" id="1.8.98.1" evidence="11"/>
<gene>
    <name evidence="11" type="primary">hdrB</name>
    <name evidence="11" type="ORF">HWN40_01880</name>
</gene>
<evidence type="ECO:0000313" key="12">
    <source>
        <dbReference type="Proteomes" id="UP000509594"/>
    </source>
</evidence>
<feature type="domain" description="Cysteine-rich" evidence="10">
    <location>
        <begin position="148"/>
        <end position="240"/>
    </location>
</feature>